<keyword evidence="2" id="KW-1185">Reference proteome</keyword>
<evidence type="ECO:0000313" key="1">
    <source>
        <dbReference type="EMBL" id="EGI75814.1"/>
    </source>
</evidence>
<comment type="caution">
    <text evidence="1">The sequence shown here is derived from an EMBL/GenBank/DDBJ whole genome shotgun (WGS) entry which is preliminary data.</text>
</comment>
<protein>
    <recommendedName>
        <fullName evidence="3">DUF2026 domain-containing protein</fullName>
    </recommendedName>
</protein>
<evidence type="ECO:0000313" key="2">
    <source>
        <dbReference type="Proteomes" id="UP000016368"/>
    </source>
</evidence>
<dbReference type="SUPFAM" id="SSF54001">
    <property type="entry name" value="Cysteine proteinases"/>
    <property type="match status" value="1"/>
</dbReference>
<dbReference type="InterPro" id="IPR023107">
    <property type="entry name" value="Atu2299-like_dom_sf"/>
</dbReference>
<dbReference type="eggNOG" id="ENOG5032TQD">
    <property type="taxonomic scope" value="Bacteria"/>
</dbReference>
<evidence type="ECO:0008006" key="3">
    <source>
        <dbReference type="Google" id="ProtNLM"/>
    </source>
</evidence>
<dbReference type="Proteomes" id="UP000016368">
    <property type="component" value="Unassembled WGS sequence"/>
</dbReference>
<reference evidence="1 2" key="1">
    <citation type="journal article" date="2011" name="EMBO J.">
        <title>Structural diversity of bacterial flagellar motors.</title>
        <authorList>
            <person name="Chen S."/>
            <person name="Beeby M."/>
            <person name="Murphy G.E."/>
            <person name="Leadbetter J.R."/>
            <person name="Hendrixson D.R."/>
            <person name="Briegel A."/>
            <person name="Li Z."/>
            <person name="Shi J."/>
            <person name="Tocheva E.I."/>
            <person name="Muller A."/>
            <person name="Dobro M.J."/>
            <person name="Jensen G.J."/>
        </authorList>
    </citation>
    <scope>NUCLEOTIDE SEQUENCE [LARGE SCALE GENOMIC DNA]</scope>
    <source>
        <strain evidence="1 2">ATCC 19624</strain>
    </source>
</reference>
<dbReference type="OrthoDB" id="6833966at2"/>
<name>F3KX27_9BURK</name>
<proteinExistence type="predicted"/>
<dbReference type="RefSeq" id="WP_006299139.1">
    <property type="nucleotide sequence ID" value="NZ_AEGR01000093.1"/>
</dbReference>
<dbReference type="Pfam" id="PF09641">
    <property type="entry name" value="DUF2026"/>
    <property type="match status" value="1"/>
</dbReference>
<gene>
    <name evidence="1" type="ORF">HGR_15079</name>
</gene>
<dbReference type="InterPro" id="IPR038765">
    <property type="entry name" value="Papain-like_cys_pep_sf"/>
</dbReference>
<dbReference type="AlphaFoldDB" id="F3KX27"/>
<accession>F3KX27</accession>
<dbReference type="EMBL" id="AEGR01000093">
    <property type="protein sequence ID" value="EGI75814.1"/>
    <property type="molecule type" value="Genomic_DNA"/>
</dbReference>
<dbReference type="STRING" id="887062.HGR_15079"/>
<sequence>MAQRPLLPLADYQRIYQVIYSVLEASGLAKTSRACLFFASAGVLILRDHYHLEAMISVGSMALMVHEPTATVLIYGREQDGRWQYDEDGFHAWVECDGWLIDFMAPIMGQAFKEDGAAVPIPRRMLQKPLADRKPHPKAIQHEGEFFYESDSSVAEALLDDQSILFDDLVKICLQWFRRPPKALPPIAMGGTGISDPQPIVLRAPSITGVW</sequence>
<dbReference type="Gene3D" id="3.10.550.10">
    <property type="entry name" value="Hypothetical protein Atu2299"/>
    <property type="match status" value="1"/>
</dbReference>
<organism evidence="1 2">
    <name type="scientific">Hylemonella gracilis ATCC 19624</name>
    <dbReference type="NCBI Taxonomy" id="887062"/>
    <lineage>
        <taxon>Bacteria</taxon>
        <taxon>Pseudomonadati</taxon>
        <taxon>Pseudomonadota</taxon>
        <taxon>Betaproteobacteria</taxon>
        <taxon>Burkholderiales</taxon>
        <taxon>Comamonadaceae</taxon>
        <taxon>Hylemonella</taxon>
    </lineage>
</organism>
<dbReference type="InterPro" id="IPR018599">
    <property type="entry name" value="DUF2026"/>
</dbReference>